<feature type="signal peptide" evidence="10">
    <location>
        <begin position="1"/>
        <end position="26"/>
    </location>
</feature>
<evidence type="ECO:0000313" key="13">
    <source>
        <dbReference type="EMBL" id="MCT2559670.1"/>
    </source>
</evidence>
<evidence type="ECO:0000256" key="9">
    <source>
        <dbReference type="RuleBase" id="RU003357"/>
    </source>
</evidence>
<dbReference type="InterPro" id="IPR012910">
    <property type="entry name" value="Plug_dom"/>
</dbReference>
<dbReference type="InterPro" id="IPR037066">
    <property type="entry name" value="Plug_dom_sf"/>
</dbReference>
<organism evidence="13 14">
    <name type="scientific">Tsuneonella litorea</name>
    <dbReference type="NCBI Taxonomy" id="2976475"/>
    <lineage>
        <taxon>Bacteria</taxon>
        <taxon>Pseudomonadati</taxon>
        <taxon>Pseudomonadota</taxon>
        <taxon>Alphaproteobacteria</taxon>
        <taxon>Sphingomonadales</taxon>
        <taxon>Erythrobacteraceae</taxon>
        <taxon>Tsuneonella</taxon>
    </lineage>
</organism>
<dbReference type="PANTHER" id="PTHR47234:SF2">
    <property type="entry name" value="TONB-DEPENDENT RECEPTOR"/>
    <property type="match status" value="1"/>
</dbReference>
<protein>
    <submittedName>
        <fullName evidence="13">TonB-dependent receptor</fullName>
    </submittedName>
</protein>
<reference evidence="13" key="1">
    <citation type="submission" date="2022-09" db="EMBL/GenBank/DDBJ databases">
        <title>The genome sequence of Tsuneonella sp. YG55.</title>
        <authorList>
            <person name="Liu Y."/>
        </authorList>
    </citation>
    <scope>NUCLEOTIDE SEQUENCE</scope>
    <source>
        <strain evidence="13">YG55</strain>
    </source>
</reference>
<proteinExistence type="inferred from homology"/>
<dbReference type="Proteomes" id="UP001142648">
    <property type="component" value="Unassembled WGS sequence"/>
</dbReference>
<evidence type="ECO:0000256" key="2">
    <source>
        <dbReference type="ARBA" id="ARBA00022448"/>
    </source>
</evidence>
<keyword evidence="7 8" id="KW-0998">Cell outer membrane</keyword>
<keyword evidence="2 8" id="KW-0813">Transport</keyword>
<feature type="chain" id="PRO_5040981940" evidence="10">
    <location>
        <begin position="27"/>
        <end position="992"/>
    </location>
</feature>
<keyword evidence="13" id="KW-0675">Receptor</keyword>
<dbReference type="Gene3D" id="2.170.130.10">
    <property type="entry name" value="TonB-dependent receptor, plug domain"/>
    <property type="match status" value="1"/>
</dbReference>
<comment type="subcellular location">
    <subcellularLocation>
        <location evidence="1 8">Cell outer membrane</location>
        <topology evidence="1 8">Multi-pass membrane protein</topology>
    </subcellularLocation>
</comment>
<evidence type="ECO:0000256" key="3">
    <source>
        <dbReference type="ARBA" id="ARBA00022452"/>
    </source>
</evidence>
<dbReference type="Pfam" id="PF00593">
    <property type="entry name" value="TonB_dep_Rec_b-barrel"/>
    <property type="match status" value="1"/>
</dbReference>
<keyword evidence="6 8" id="KW-0472">Membrane</keyword>
<dbReference type="InterPro" id="IPR039426">
    <property type="entry name" value="TonB-dep_rcpt-like"/>
</dbReference>
<comment type="similarity">
    <text evidence="8 9">Belongs to the TonB-dependent receptor family.</text>
</comment>
<dbReference type="InterPro" id="IPR036942">
    <property type="entry name" value="Beta-barrel_TonB_sf"/>
</dbReference>
<evidence type="ECO:0000259" key="11">
    <source>
        <dbReference type="Pfam" id="PF00593"/>
    </source>
</evidence>
<evidence type="ECO:0000256" key="8">
    <source>
        <dbReference type="PROSITE-ProRule" id="PRU01360"/>
    </source>
</evidence>
<dbReference type="PANTHER" id="PTHR47234">
    <property type="match status" value="1"/>
</dbReference>
<dbReference type="InterPro" id="IPR000531">
    <property type="entry name" value="Beta-barrel_TonB"/>
</dbReference>
<evidence type="ECO:0000256" key="1">
    <source>
        <dbReference type="ARBA" id="ARBA00004571"/>
    </source>
</evidence>
<evidence type="ECO:0000256" key="6">
    <source>
        <dbReference type="ARBA" id="ARBA00023136"/>
    </source>
</evidence>
<evidence type="ECO:0000313" key="14">
    <source>
        <dbReference type="Proteomes" id="UP001142648"/>
    </source>
</evidence>
<accession>A0A9X2W2C4</accession>
<keyword evidence="3 8" id="KW-1134">Transmembrane beta strand</keyword>
<dbReference type="SUPFAM" id="SSF56935">
    <property type="entry name" value="Porins"/>
    <property type="match status" value="1"/>
</dbReference>
<feature type="domain" description="TonB-dependent receptor plug" evidence="12">
    <location>
        <begin position="63"/>
        <end position="172"/>
    </location>
</feature>
<evidence type="ECO:0000259" key="12">
    <source>
        <dbReference type="Pfam" id="PF07715"/>
    </source>
</evidence>
<gene>
    <name evidence="13" type="ORF">N0B51_11835</name>
</gene>
<name>A0A9X2W2C4_9SPHN</name>
<feature type="domain" description="TonB-dependent receptor-like beta-barrel" evidence="11">
    <location>
        <begin position="438"/>
        <end position="955"/>
    </location>
</feature>
<keyword evidence="5 9" id="KW-0798">TonB box</keyword>
<dbReference type="AlphaFoldDB" id="A0A9X2W2C4"/>
<dbReference type="Pfam" id="PF07715">
    <property type="entry name" value="Plug"/>
    <property type="match status" value="1"/>
</dbReference>
<keyword evidence="10" id="KW-0732">Signal</keyword>
<keyword evidence="14" id="KW-1185">Reference proteome</keyword>
<evidence type="ECO:0000256" key="7">
    <source>
        <dbReference type="ARBA" id="ARBA00023237"/>
    </source>
</evidence>
<dbReference type="RefSeq" id="WP_259962575.1">
    <property type="nucleotide sequence ID" value="NZ_JAOAMV010000005.1"/>
</dbReference>
<dbReference type="GO" id="GO:0009279">
    <property type="term" value="C:cell outer membrane"/>
    <property type="evidence" value="ECO:0007669"/>
    <property type="project" value="UniProtKB-SubCell"/>
</dbReference>
<dbReference type="EMBL" id="JAOAMV010000005">
    <property type="protein sequence ID" value="MCT2559670.1"/>
    <property type="molecule type" value="Genomic_DNA"/>
</dbReference>
<dbReference type="Gene3D" id="2.40.170.20">
    <property type="entry name" value="TonB-dependent receptor, beta-barrel domain"/>
    <property type="match status" value="1"/>
</dbReference>
<sequence>MSAKFSKAYLLAGTVLMSAVAAPAFAQEDAQSASIASGEFTGGENTGGAIVVTGSRIQRKDLTSTSPVAVVQAEEFELSGAVNVEQVINTLPQVLPGVTGFSNNPGNGAVTLNLRNLGSTRTLVLVNGRRWMFYDTNQVVDLNTIPQFLISGVDVVTGGASAVYGSDAVAGVVNFRLREVDGIEMGATYSLTERGDGARYSANVAVGSDFADNRGNVTLFANYTRRKPVFQGARDFSKTAAGDGCIVPGSTNPATEIGTPFPSGITVSTCASRGGEVGFVPQGSATGPIGTITLGTSSFIFNPTGGGVRPFQDPADLYNFAPANYLQLPQERYLIGAYGGYEITDGIEFYSELSYVNNRVAQELAPTPTGVTANLQIASPFFDAATRTRLQQQDAAESNVATRGDGYATTPVQYRFLSAGARNQEATRQAFRVLGGFRGAITPAINYDLFYSYARTSNTQIQRGNVSRSRYINALQTSFSSTGALQCMDASARAAGCVPINVFGSGLADPAAVRYVQVNSTNLEQSDLQNIVASISGSLFNLGLGADDVGFAFGGEYRKMSSRYIPDTFLASGDVLGFNAGQPTGGAYDVKEAFAELRVPVIEDNVIHSLSLNGAARYSDYSLAAVGGNWTYTGGVDFAPIRDIRFRAQYARAVRAPNVQDLFGGQSTGFPAATDPCSDRGSAATRTQTLRDLCIANGVPAANVFTRAVQPNSQIQGFFGGNPNVRQETSDTYTAGVVFSPTFIPRLNITADYFDIKVEDTIGTRYGGLATALSLCFNTVQNLASPICQPFIGKRGATGALGETAGGQNPIFIQDNVGFLETSGVDVQVDYNLPVGPGRVSFFYLGTYLDKYRSTPIAVLPERENIGEGTFGLPKYRHTSRLTYSQGPVQVSGRWRFEGKTQDGRINNVFNGLTRIGTDPALLPKPYLGAISYFDLSFGADVNENLSFTAGVNNLLDKQPPVLGAAAEQANTLPSYYDVLGRDFFVSAKLKF</sequence>
<dbReference type="PROSITE" id="PS52016">
    <property type="entry name" value="TONB_DEPENDENT_REC_3"/>
    <property type="match status" value="1"/>
</dbReference>
<keyword evidence="4 8" id="KW-0812">Transmembrane</keyword>
<comment type="caution">
    <text evidence="13">The sequence shown here is derived from an EMBL/GenBank/DDBJ whole genome shotgun (WGS) entry which is preliminary data.</text>
</comment>
<evidence type="ECO:0000256" key="4">
    <source>
        <dbReference type="ARBA" id="ARBA00022692"/>
    </source>
</evidence>
<evidence type="ECO:0000256" key="5">
    <source>
        <dbReference type="ARBA" id="ARBA00023077"/>
    </source>
</evidence>
<evidence type="ECO:0000256" key="10">
    <source>
        <dbReference type="SAM" id="SignalP"/>
    </source>
</evidence>